<dbReference type="OrthoDB" id="277009at2"/>
<gene>
    <name evidence="2" type="ORF">DSM3645_17700</name>
</gene>
<dbReference type="GO" id="GO:0004803">
    <property type="term" value="F:transposase activity"/>
    <property type="evidence" value="ECO:0007669"/>
    <property type="project" value="InterPro"/>
</dbReference>
<proteinExistence type="predicted"/>
<dbReference type="Pfam" id="PF01797">
    <property type="entry name" value="Y1_Tnp"/>
    <property type="match status" value="1"/>
</dbReference>
<evidence type="ECO:0000259" key="1">
    <source>
        <dbReference type="SMART" id="SM01321"/>
    </source>
</evidence>
<name>A3ZNW2_9BACT</name>
<dbReference type="GO" id="GO:0006313">
    <property type="term" value="P:DNA transposition"/>
    <property type="evidence" value="ECO:0007669"/>
    <property type="project" value="InterPro"/>
</dbReference>
<dbReference type="InterPro" id="IPR002686">
    <property type="entry name" value="Transposase_17"/>
</dbReference>
<dbReference type="NCBIfam" id="NF047646">
    <property type="entry name" value="REP_Tyr_transpos"/>
    <property type="match status" value="1"/>
</dbReference>
<reference evidence="2 3" key="1">
    <citation type="submission" date="2006-02" db="EMBL/GenBank/DDBJ databases">
        <authorList>
            <person name="Amann R."/>
            <person name="Ferriera S."/>
            <person name="Johnson J."/>
            <person name="Kravitz S."/>
            <person name="Halpern A."/>
            <person name="Remington K."/>
            <person name="Beeson K."/>
            <person name="Tran B."/>
            <person name="Rogers Y.-H."/>
            <person name="Friedman R."/>
            <person name="Venter J.C."/>
        </authorList>
    </citation>
    <scope>NUCLEOTIDE SEQUENCE [LARGE SCALE GENOMIC DNA]</scope>
    <source>
        <strain evidence="2 3">DSM 3645</strain>
    </source>
</reference>
<dbReference type="PANTHER" id="PTHR36966:SF1">
    <property type="entry name" value="REP-ASSOCIATED TYROSINE TRANSPOSASE"/>
    <property type="match status" value="1"/>
</dbReference>
<dbReference type="GO" id="GO:0043565">
    <property type="term" value="F:sequence-specific DNA binding"/>
    <property type="evidence" value="ECO:0007669"/>
    <property type="project" value="TreeGrafter"/>
</dbReference>
<comment type="caution">
    <text evidence="2">The sequence shown here is derived from an EMBL/GenBank/DDBJ whole genome shotgun (WGS) entry which is preliminary data.</text>
</comment>
<dbReference type="EMBL" id="AANZ01000003">
    <property type="protein sequence ID" value="EAQ82010.1"/>
    <property type="molecule type" value="Genomic_DNA"/>
</dbReference>
<dbReference type="SUPFAM" id="SSF143422">
    <property type="entry name" value="Transposase IS200-like"/>
    <property type="match status" value="1"/>
</dbReference>
<dbReference type="HOGENOM" id="CLU_068226_6_0_0"/>
<accession>A3ZNW2</accession>
<organism evidence="2 3">
    <name type="scientific">Blastopirellula marina DSM 3645</name>
    <dbReference type="NCBI Taxonomy" id="314230"/>
    <lineage>
        <taxon>Bacteria</taxon>
        <taxon>Pseudomonadati</taxon>
        <taxon>Planctomycetota</taxon>
        <taxon>Planctomycetia</taxon>
        <taxon>Pirellulales</taxon>
        <taxon>Pirellulaceae</taxon>
        <taxon>Blastopirellula</taxon>
    </lineage>
</organism>
<dbReference type="Proteomes" id="UP000004358">
    <property type="component" value="Unassembled WGS sequence"/>
</dbReference>
<dbReference type="eggNOG" id="COG1943">
    <property type="taxonomic scope" value="Bacteria"/>
</dbReference>
<dbReference type="PANTHER" id="PTHR36966">
    <property type="entry name" value="REP-ASSOCIATED TYROSINE TRANSPOSASE"/>
    <property type="match status" value="1"/>
</dbReference>
<evidence type="ECO:0000313" key="3">
    <source>
        <dbReference type="Proteomes" id="UP000004358"/>
    </source>
</evidence>
<dbReference type="InterPro" id="IPR052715">
    <property type="entry name" value="RAYT_transposase"/>
</dbReference>
<dbReference type="InterPro" id="IPR036515">
    <property type="entry name" value="Transposase_17_sf"/>
</dbReference>
<feature type="domain" description="Transposase IS200-like" evidence="1">
    <location>
        <begin position="8"/>
        <end position="136"/>
    </location>
</feature>
<dbReference type="STRING" id="314230.DSM3645_17700"/>
<dbReference type="AlphaFoldDB" id="A3ZNW2"/>
<dbReference type="Gene3D" id="3.30.70.1290">
    <property type="entry name" value="Transposase IS200-like"/>
    <property type="match status" value="1"/>
</dbReference>
<sequence>MSKYRRWREGSIYFFTIVTHERRPILTTDLGRECLRTAFKEVRKKFPFEMVAIVLMPEHLHAIWRLPRGDSDYSTRWRRIKGQFSRNWIASGGHIEEPSLSRKVRQEQSLWQRRFFEHMCRDAADLKRCLDYVHVNPVKHKLASRVRDWRWSSFHRYVRLGEYDLDWGSSDAWYGDEFSRFE</sequence>
<protein>
    <recommendedName>
        <fullName evidence="1">Transposase IS200-like domain-containing protein</fullName>
    </recommendedName>
</protein>
<evidence type="ECO:0000313" key="2">
    <source>
        <dbReference type="EMBL" id="EAQ82010.1"/>
    </source>
</evidence>
<dbReference type="SMART" id="SM01321">
    <property type="entry name" value="Y1_Tnp"/>
    <property type="match status" value="1"/>
</dbReference>
<dbReference type="RefSeq" id="WP_002651438.1">
    <property type="nucleotide sequence ID" value="NZ_CH672376.1"/>
</dbReference>